<dbReference type="Proteomes" id="UP000546162">
    <property type="component" value="Unassembled WGS sequence"/>
</dbReference>
<evidence type="ECO:0000313" key="1">
    <source>
        <dbReference type="EMBL" id="MBB4741622.1"/>
    </source>
</evidence>
<dbReference type="EMBL" id="JACHNB010000001">
    <property type="protein sequence ID" value="MBB4741622.1"/>
    <property type="molecule type" value="Genomic_DNA"/>
</dbReference>
<proteinExistence type="predicted"/>
<evidence type="ECO:0000313" key="2">
    <source>
        <dbReference type="Proteomes" id="UP000546162"/>
    </source>
</evidence>
<reference evidence="1 2" key="1">
    <citation type="submission" date="2020-08" db="EMBL/GenBank/DDBJ databases">
        <title>Sequencing the genomes of 1000 actinobacteria strains.</title>
        <authorList>
            <person name="Klenk H.-P."/>
        </authorList>
    </citation>
    <scope>NUCLEOTIDE SEQUENCE [LARGE SCALE GENOMIC DNA]</scope>
    <source>
        <strain evidence="1 2">DSM 45809</strain>
    </source>
</reference>
<dbReference type="Pfam" id="PF10604">
    <property type="entry name" value="Polyketide_cyc2"/>
    <property type="match status" value="1"/>
</dbReference>
<comment type="caution">
    <text evidence="1">The sequence shown here is derived from an EMBL/GenBank/DDBJ whole genome shotgun (WGS) entry which is preliminary data.</text>
</comment>
<protein>
    <recommendedName>
        <fullName evidence="3">Polyketide cyclase/dehydrase/lipid transport protein</fullName>
    </recommendedName>
</protein>
<dbReference type="Gene3D" id="3.30.530.20">
    <property type="match status" value="1"/>
</dbReference>
<name>A0A7W7H0P7_9ACTN</name>
<dbReference type="InterPro" id="IPR023393">
    <property type="entry name" value="START-like_dom_sf"/>
</dbReference>
<sequence>MVLSRGVVVCGPRAADDVWDRYVRPRCWPRWAPQIRSVDYPGETLHPGTTGVVHGPAGLRARFQIIAVDPAVPLRSWTWSVSAAGLHLTLRHTVEPFRTGTRTGLTVEGPAPVVLAYLPIARAALRRLVDDASDYGPEG</sequence>
<dbReference type="SUPFAM" id="SSF55961">
    <property type="entry name" value="Bet v1-like"/>
    <property type="match status" value="1"/>
</dbReference>
<accession>A0A7W7H0P7</accession>
<gene>
    <name evidence="1" type="ORF">BJY16_005081</name>
</gene>
<dbReference type="RefSeq" id="WP_185042077.1">
    <property type="nucleotide sequence ID" value="NZ_BAABFG010000005.1"/>
</dbReference>
<evidence type="ECO:0008006" key="3">
    <source>
        <dbReference type="Google" id="ProtNLM"/>
    </source>
</evidence>
<dbReference type="InterPro" id="IPR019587">
    <property type="entry name" value="Polyketide_cyclase/dehydratase"/>
</dbReference>
<keyword evidence="2" id="KW-1185">Reference proteome</keyword>
<dbReference type="AlphaFoldDB" id="A0A7W7H0P7"/>
<organism evidence="1 2">
    <name type="scientific">Actinoplanes octamycinicus</name>
    <dbReference type="NCBI Taxonomy" id="135948"/>
    <lineage>
        <taxon>Bacteria</taxon>
        <taxon>Bacillati</taxon>
        <taxon>Actinomycetota</taxon>
        <taxon>Actinomycetes</taxon>
        <taxon>Micromonosporales</taxon>
        <taxon>Micromonosporaceae</taxon>
        <taxon>Actinoplanes</taxon>
    </lineage>
</organism>